<dbReference type="NCBIfam" id="NF002384">
    <property type="entry name" value="PRK01395.1"/>
    <property type="match status" value="1"/>
</dbReference>
<organism evidence="4 5">
    <name type="scientific">Faecalicatena contorta</name>
    <dbReference type="NCBI Taxonomy" id="39482"/>
    <lineage>
        <taxon>Bacteria</taxon>
        <taxon>Bacillati</taxon>
        <taxon>Bacillota</taxon>
        <taxon>Clostridia</taxon>
        <taxon>Lachnospirales</taxon>
        <taxon>Lachnospiraceae</taxon>
        <taxon>Faecalicatena</taxon>
    </lineage>
</organism>
<dbReference type="InterPro" id="IPR036906">
    <property type="entry name" value="ATPase_V1_fsu_sf"/>
</dbReference>
<dbReference type="OrthoDB" id="5311at2"/>
<evidence type="ECO:0000313" key="5">
    <source>
        <dbReference type="Proteomes" id="UP000095544"/>
    </source>
</evidence>
<dbReference type="AlphaFoldDB" id="A0A174M243"/>
<name>A0A174M243_9FIRM</name>
<dbReference type="RefSeq" id="WP_025654417.1">
    <property type="nucleotide sequence ID" value="NZ_BAAACT010000088.1"/>
</dbReference>
<dbReference type="STRING" id="39482.ERS852491_04809"/>
<dbReference type="EMBL" id="CYZU01000079">
    <property type="protein sequence ID" value="CUP30504.1"/>
    <property type="molecule type" value="Genomic_DNA"/>
</dbReference>
<protein>
    <submittedName>
        <fullName evidence="4">V-type sodium pump subunit G</fullName>
    </submittedName>
</protein>
<proteinExistence type="inferred from homology"/>
<reference evidence="4 5" key="1">
    <citation type="submission" date="2015-09" db="EMBL/GenBank/DDBJ databases">
        <authorList>
            <consortium name="Pathogen Informatics"/>
        </authorList>
    </citation>
    <scope>NUCLEOTIDE SEQUENCE [LARGE SCALE GENOMIC DNA]</scope>
    <source>
        <strain evidence="4 5">2789STDY5834876</strain>
    </source>
</reference>
<dbReference type="GeneID" id="93332298"/>
<dbReference type="SUPFAM" id="SSF159468">
    <property type="entry name" value="AtpF-like"/>
    <property type="match status" value="1"/>
</dbReference>
<evidence type="ECO:0000313" key="4">
    <source>
        <dbReference type="EMBL" id="CUP30504.1"/>
    </source>
</evidence>
<gene>
    <name evidence="4" type="primary">ntpG</name>
    <name evidence="4" type="ORF">ERS852491_04809</name>
</gene>
<evidence type="ECO:0000256" key="1">
    <source>
        <dbReference type="ARBA" id="ARBA00010148"/>
    </source>
</evidence>
<keyword evidence="3" id="KW-0406">Ion transport</keyword>
<accession>A0A174M243</accession>
<dbReference type="Pfam" id="PF01990">
    <property type="entry name" value="ATP-synt_F"/>
    <property type="match status" value="1"/>
</dbReference>
<evidence type="ECO:0000256" key="2">
    <source>
        <dbReference type="ARBA" id="ARBA00022448"/>
    </source>
</evidence>
<comment type="similarity">
    <text evidence="1">Belongs to the V-ATPase F subunit family.</text>
</comment>
<sequence>MYKIAVIGDYDSIYGFATLGLSICPVRSKEEAEAKIRQFASGKYGIIYITEAVAAELKDVIEEYKERTLPAIIQIPGVSGNTGAGVEGVKKTVEQAVGSDILFSQG</sequence>
<dbReference type="GO" id="GO:0046961">
    <property type="term" value="F:proton-transporting ATPase activity, rotational mechanism"/>
    <property type="evidence" value="ECO:0007669"/>
    <property type="project" value="InterPro"/>
</dbReference>
<dbReference type="Proteomes" id="UP000095544">
    <property type="component" value="Unassembled WGS sequence"/>
</dbReference>
<keyword evidence="2" id="KW-0813">Transport</keyword>
<dbReference type="InterPro" id="IPR008218">
    <property type="entry name" value="ATPase_V1-cplx_f_g_su"/>
</dbReference>
<evidence type="ECO:0000256" key="3">
    <source>
        <dbReference type="ARBA" id="ARBA00023065"/>
    </source>
</evidence>
<dbReference type="Gene3D" id="3.40.50.10580">
    <property type="entry name" value="ATPase, V1 complex, subunit F"/>
    <property type="match status" value="1"/>
</dbReference>